<dbReference type="InterPro" id="IPR003593">
    <property type="entry name" value="AAA+_ATPase"/>
</dbReference>
<name>A0A6J5DAS1_9BURK</name>
<dbReference type="Proteomes" id="UP000494330">
    <property type="component" value="Unassembled WGS sequence"/>
</dbReference>
<dbReference type="EMBL" id="CABVQD010000001">
    <property type="protein sequence ID" value="VWB07253.1"/>
    <property type="molecule type" value="Genomic_DNA"/>
</dbReference>
<keyword evidence="5" id="KW-0547">Nucleotide-binding</keyword>
<keyword evidence="6" id="KW-0067">ATP-binding</keyword>
<evidence type="ECO:0000256" key="5">
    <source>
        <dbReference type="ARBA" id="ARBA00022741"/>
    </source>
</evidence>
<comment type="similarity">
    <text evidence="1">Belongs to the ABC transporter superfamily.</text>
</comment>
<dbReference type="PROSITE" id="PS50893">
    <property type="entry name" value="ABC_TRANSPORTER_2"/>
    <property type="match status" value="2"/>
</dbReference>
<dbReference type="InterPro" id="IPR017871">
    <property type="entry name" value="ABC_transporter-like_CS"/>
</dbReference>
<evidence type="ECO:0000256" key="3">
    <source>
        <dbReference type="ARBA" id="ARBA00022475"/>
    </source>
</evidence>
<keyword evidence="10" id="KW-1185">Reference proteome</keyword>
<keyword evidence="4" id="KW-0997">Cell inner membrane</keyword>
<dbReference type="Gene3D" id="3.40.50.300">
    <property type="entry name" value="P-loop containing nucleotide triphosphate hydrolases"/>
    <property type="match status" value="2"/>
</dbReference>
<dbReference type="PANTHER" id="PTHR43820:SF4">
    <property type="entry name" value="HIGH-AFFINITY BRANCHED-CHAIN AMINO ACID TRANSPORT ATP-BINDING PROTEIN LIVF"/>
    <property type="match status" value="1"/>
</dbReference>
<dbReference type="InterPro" id="IPR027417">
    <property type="entry name" value="P-loop_NTPase"/>
</dbReference>
<sequence length="516" mass="55755">MNTEHSLPLLFATDLVKRYGGLVATDTVSLSVADGEILGIVGPNGAGKSTLIGLLGGAVKADSGNVYFRGEDITRLGAAARARSGIGRTYQIPRPFLNMTVRENLLAARYSLHPFTSKRDAIDACDRILERTGLLDSANLPARQLPLLRRKRLEVARALALEPRILLLDEVGAGLVDSEITELIDLVHSLKGEVAGIIIIEHVLRVVRECCQRLIVLNFGRKFAEGPTNAVLSSDEVAAVYLGTAHGNDRPDSRAEPETAVLAGAGNTADGVAHEKPASPPLLELHGIHAGYSQARVLNGIDLTVGTGDVIAILGTNGAGKTTLANVLAGTVHPTAGEMRIDGKRLLDPAPHRIAAMGFAQCMEGRRIFSSLTVEENLVLAARRAPPKEIRERLEHVYDMFTDLRERRKNAGTSMSGGQQQMLAIGRALMARPRLIVFDEISLGLAPVMMDRLYLALRELKASGMTMLIVEQDVERALDLADYVHVMEHGRFALSGTVDSIRKDPRLRHLYLGTAD</sequence>
<dbReference type="CDD" id="cd03224">
    <property type="entry name" value="ABC_TM1139_LivF_branched"/>
    <property type="match status" value="1"/>
</dbReference>
<feature type="domain" description="ABC transporter" evidence="8">
    <location>
        <begin position="283"/>
        <end position="514"/>
    </location>
</feature>
<dbReference type="PROSITE" id="PS00211">
    <property type="entry name" value="ABC_TRANSPORTER_1"/>
    <property type="match status" value="1"/>
</dbReference>
<evidence type="ECO:0000256" key="2">
    <source>
        <dbReference type="ARBA" id="ARBA00022448"/>
    </source>
</evidence>
<feature type="domain" description="ABC transporter" evidence="8">
    <location>
        <begin position="10"/>
        <end position="244"/>
    </location>
</feature>
<dbReference type="RefSeq" id="WP_034199157.1">
    <property type="nucleotide sequence ID" value="NZ_CABVQD010000001.1"/>
</dbReference>
<evidence type="ECO:0000259" key="8">
    <source>
        <dbReference type="PROSITE" id="PS50893"/>
    </source>
</evidence>
<reference evidence="9 10" key="1">
    <citation type="submission" date="2019-09" db="EMBL/GenBank/DDBJ databases">
        <authorList>
            <person name="Depoorter E."/>
        </authorList>
    </citation>
    <scope>NUCLEOTIDE SEQUENCE [LARGE SCALE GENOMIC DNA]</scope>
    <source>
        <strain evidence="9">LMG 30113</strain>
    </source>
</reference>
<dbReference type="SMART" id="SM00382">
    <property type="entry name" value="AAA"/>
    <property type="match status" value="2"/>
</dbReference>
<evidence type="ECO:0000256" key="1">
    <source>
        <dbReference type="ARBA" id="ARBA00005417"/>
    </source>
</evidence>
<accession>A0A6J5DAS1</accession>
<dbReference type="CDD" id="cd03219">
    <property type="entry name" value="ABC_Mj1267_LivG_branched"/>
    <property type="match status" value="1"/>
</dbReference>
<evidence type="ECO:0000256" key="6">
    <source>
        <dbReference type="ARBA" id="ARBA00022840"/>
    </source>
</evidence>
<dbReference type="GO" id="GO:0015807">
    <property type="term" value="P:L-amino acid transport"/>
    <property type="evidence" value="ECO:0007669"/>
    <property type="project" value="TreeGrafter"/>
</dbReference>
<dbReference type="SUPFAM" id="SSF52540">
    <property type="entry name" value="P-loop containing nucleoside triphosphate hydrolases"/>
    <property type="match status" value="2"/>
</dbReference>
<dbReference type="PANTHER" id="PTHR43820">
    <property type="entry name" value="HIGH-AFFINITY BRANCHED-CHAIN AMINO ACID TRANSPORT ATP-BINDING PROTEIN LIVF"/>
    <property type="match status" value="1"/>
</dbReference>
<evidence type="ECO:0000313" key="10">
    <source>
        <dbReference type="Proteomes" id="UP000494330"/>
    </source>
</evidence>
<organism evidence="9 10">
    <name type="scientific">Burkholderia paludis</name>
    <dbReference type="NCBI Taxonomy" id="1506587"/>
    <lineage>
        <taxon>Bacteria</taxon>
        <taxon>Pseudomonadati</taxon>
        <taxon>Pseudomonadota</taxon>
        <taxon>Betaproteobacteria</taxon>
        <taxon>Burkholderiales</taxon>
        <taxon>Burkholderiaceae</taxon>
        <taxon>Burkholderia</taxon>
        <taxon>Burkholderia cepacia complex</taxon>
    </lineage>
</organism>
<dbReference type="AlphaFoldDB" id="A0A6J5DAS1"/>
<dbReference type="Pfam" id="PF00005">
    <property type="entry name" value="ABC_tran"/>
    <property type="match status" value="2"/>
</dbReference>
<dbReference type="InterPro" id="IPR052156">
    <property type="entry name" value="BCAA_Transport_ATP-bd_LivF"/>
</dbReference>
<dbReference type="GO" id="GO:0016887">
    <property type="term" value="F:ATP hydrolysis activity"/>
    <property type="evidence" value="ECO:0007669"/>
    <property type="project" value="InterPro"/>
</dbReference>
<keyword evidence="2" id="KW-0813">Transport</keyword>
<protein>
    <submittedName>
        <fullName evidence="9">ABC transporter</fullName>
    </submittedName>
</protein>
<dbReference type="GO" id="GO:0015658">
    <property type="term" value="F:branched-chain amino acid transmembrane transporter activity"/>
    <property type="evidence" value="ECO:0007669"/>
    <property type="project" value="TreeGrafter"/>
</dbReference>
<evidence type="ECO:0000256" key="4">
    <source>
        <dbReference type="ARBA" id="ARBA00022519"/>
    </source>
</evidence>
<proteinExistence type="inferred from homology"/>
<keyword evidence="4" id="KW-0472">Membrane</keyword>
<dbReference type="InterPro" id="IPR003439">
    <property type="entry name" value="ABC_transporter-like_ATP-bd"/>
</dbReference>
<dbReference type="GO" id="GO:0005524">
    <property type="term" value="F:ATP binding"/>
    <property type="evidence" value="ECO:0007669"/>
    <property type="project" value="UniProtKB-KW"/>
</dbReference>
<keyword evidence="3" id="KW-1003">Cell membrane</keyword>
<evidence type="ECO:0000256" key="7">
    <source>
        <dbReference type="ARBA" id="ARBA00022970"/>
    </source>
</evidence>
<keyword evidence="7" id="KW-0029">Amino-acid transport</keyword>
<evidence type="ECO:0000313" key="9">
    <source>
        <dbReference type="EMBL" id="VWB07253.1"/>
    </source>
</evidence>
<gene>
    <name evidence="9" type="ORF">BPA30113_00026</name>
</gene>